<proteinExistence type="predicted"/>
<evidence type="ECO:0000313" key="4">
    <source>
        <dbReference type="Proteomes" id="UP000823927"/>
    </source>
</evidence>
<dbReference type="NCBIfam" id="TIGR00268">
    <property type="entry name" value="ATP-dependent sacrificial sulfur transferase LarE"/>
    <property type="match status" value="1"/>
</dbReference>
<dbReference type="InterPro" id="IPR005232">
    <property type="entry name" value="LarE"/>
</dbReference>
<dbReference type="InterPro" id="IPR014729">
    <property type="entry name" value="Rossmann-like_a/b/a_fold"/>
</dbReference>
<feature type="active site" description="Nucleophile and sulfur donor" evidence="1">
    <location>
        <position position="181"/>
    </location>
</feature>
<protein>
    <submittedName>
        <fullName evidence="3">ATP-dependent sacrificial sulfur transferase LarE</fullName>
    </submittedName>
</protein>
<gene>
    <name evidence="3" type="primary">larE</name>
    <name evidence="3" type="ORF">IAB46_11165</name>
</gene>
<organism evidence="3 4">
    <name type="scientific">Candidatus Scybalocola faecigallinarum</name>
    <dbReference type="NCBI Taxonomy" id="2840941"/>
    <lineage>
        <taxon>Bacteria</taxon>
        <taxon>Bacillati</taxon>
        <taxon>Bacillota</taxon>
        <taxon>Clostridia</taxon>
        <taxon>Lachnospirales</taxon>
        <taxon>Lachnospiraceae</taxon>
        <taxon>Lachnospiraceae incertae sedis</taxon>
        <taxon>Candidatus Scybalocola (ex Gilroy et al. 2021)</taxon>
    </lineage>
</organism>
<evidence type="ECO:0000313" key="3">
    <source>
        <dbReference type="EMBL" id="HIS48086.1"/>
    </source>
</evidence>
<dbReference type="InterPro" id="IPR022310">
    <property type="entry name" value="NAD/GMP_synthase"/>
</dbReference>
<dbReference type="Pfam" id="PF02540">
    <property type="entry name" value="NAD_synthase"/>
    <property type="match status" value="1"/>
</dbReference>
<evidence type="ECO:0000256" key="1">
    <source>
        <dbReference type="PIRSR" id="PIRSR006661-1"/>
    </source>
</evidence>
<dbReference type="CDD" id="cd01990">
    <property type="entry name" value="LarE-like"/>
    <property type="match status" value="1"/>
</dbReference>
<dbReference type="InterPro" id="IPR052188">
    <property type="entry name" value="Ni-pincer_cofactor_biosynth"/>
</dbReference>
<feature type="domain" description="NAD/GMP synthase" evidence="2">
    <location>
        <begin position="7"/>
        <end position="87"/>
    </location>
</feature>
<dbReference type="EMBL" id="DVIT01000044">
    <property type="protein sequence ID" value="HIS48086.1"/>
    <property type="molecule type" value="Genomic_DNA"/>
</dbReference>
<dbReference type="GO" id="GO:0006163">
    <property type="term" value="P:purine nucleotide metabolic process"/>
    <property type="evidence" value="ECO:0007669"/>
    <property type="project" value="UniProtKB-ARBA"/>
</dbReference>
<dbReference type="PIRSF" id="PIRSF006661">
    <property type="entry name" value="PP-lp_UCP006661"/>
    <property type="match status" value="1"/>
</dbReference>
<dbReference type="Gene3D" id="3.40.50.620">
    <property type="entry name" value="HUPs"/>
    <property type="match status" value="1"/>
</dbReference>
<reference evidence="3" key="1">
    <citation type="submission" date="2020-10" db="EMBL/GenBank/DDBJ databases">
        <authorList>
            <person name="Gilroy R."/>
        </authorList>
    </citation>
    <scope>NUCLEOTIDE SEQUENCE</scope>
    <source>
        <strain evidence="3">CHK178-757</strain>
    </source>
</reference>
<dbReference type="PANTHER" id="PTHR43169">
    <property type="entry name" value="EXSB FAMILY PROTEIN"/>
    <property type="match status" value="1"/>
</dbReference>
<reference evidence="3" key="2">
    <citation type="journal article" date="2021" name="PeerJ">
        <title>Extensive microbial diversity within the chicken gut microbiome revealed by metagenomics and culture.</title>
        <authorList>
            <person name="Gilroy R."/>
            <person name="Ravi A."/>
            <person name="Getino M."/>
            <person name="Pursley I."/>
            <person name="Horton D.L."/>
            <person name="Alikhan N.F."/>
            <person name="Baker D."/>
            <person name="Gharbi K."/>
            <person name="Hall N."/>
            <person name="Watson M."/>
            <person name="Adriaenssens E.M."/>
            <person name="Foster-Nyarko E."/>
            <person name="Jarju S."/>
            <person name="Secka A."/>
            <person name="Antonio M."/>
            <person name="Oren A."/>
            <person name="Chaudhuri R.R."/>
            <person name="La Ragione R."/>
            <person name="Hildebrand F."/>
            <person name="Pallen M.J."/>
        </authorList>
    </citation>
    <scope>NUCLEOTIDE SEQUENCE</scope>
    <source>
        <strain evidence="3">CHK178-757</strain>
    </source>
</reference>
<sequence length="273" mass="30439">MKTYEEKKSQLLSFIDKTMHQDTVVAFSGGVDSSLLLYLCCVAGKKYNTKVYGVMICSVLSPSRDYDIARAVAAEAGAVFDTIHMDELSVPQIRENALERCYVCKKYLFTGLLDFAAQKGITTVLEGTNEDDLHVYRPGIRAIKELGIQSPLADAGLSKEQVRRMASEYGISVAQRPSSPCLATRFPYGTHLNIEDLKAVEKGEQILRNYGFHNVRLRVHKNIARIEVDGSDMPEALRLRREISQKIRALGYDYVTLDLEGFRSGSMDVGIGD</sequence>
<keyword evidence="3" id="KW-0808">Transferase</keyword>
<evidence type="ECO:0000259" key="2">
    <source>
        <dbReference type="Pfam" id="PF02540"/>
    </source>
</evidence>
<dbReference type="GO" id="GO:0016783">
    <property type="term" value="F:sulfurtransferase activity"/>
    <property type="evidence" value="ECO:0007669"/>
    <property type="project" value="InterPro"/>
</dbReference>
<dbReference type="Proteomes" id="UP000823927">
    <property type="component" value="Unassembled WGS sequence"/>
</dbReference>
<comment type="caution">
    <text evidence="3">The sequence shown here is derived from an EMBL/GenBank/DDBJ whole genome shotgun (WGS) entry which is preliminary data.</text>
</comment>
<dbReference type="SUPFAM" id="SSF52402">
    <property type="entry name" value="Adenine nucleotide alpha hydrolases-like"/>
    <property type="match status" value="1"/>
</dbReference>
<accession>A0A9D1F5V5</accession>
<dbReference type="PANTHER" id="PTHR43169:SF2">
    <property type="entry name" value="NAD_GMP SYNTHASE DOMAIN-CONTAINING PROTEIN"/>
    <property type="match status" value="1"/>
</dbReference>
<dbReference type="AlphaFoldDB" id="A0A9D1F5V5"/>
<name>A0A9D1F5V5_9FIRM</name>